<dbReference type="InterPro" id="IPR008333">
    <property type="entry name" value="Cbr1-like_FAD-bd_dom"/>
</dbReference>
<dbReference type="NCBIfam" id="TIGR02160">
    <property type="entry name" value="PA_CoA_Oxy5"/>
    <property type="match status" value="1"/>
</dbReference>
<evidence type="ECO:0000256" key="4">
    <source>
        <dbReference type="ARBA" id="ARBA00022723"/>
    </source>
</evidence>
<dbReference type="Proteomes" id="UP000229498">
    <property type="component" value="Unassembled WGS sequence"/>
</dbReference>
<dbReference type="GO" id="GO:0050660">
    <property type="term" value="F:flavin adenine dinucleotide binding"/>
    <property type="evidence" value="ECO:0007669"/>
    <property type="project" value="TreeGrafter"/>
</dbReference>
<proteinExistence type="predicted"/>
<feature type="domain" description="FAD-binding FR-type" evidence="11">
    <location>
        <begin position="2"/>
        <end position="106"/>
    </location>
</feature>
<dbReference type="PROSITE" id="PS51085">
    <property type="entry name" value="2FE2S_FER_2"/>
    <property type="match status" value="1"/>
</dbReference>
<dbReference type="GO" id="GO:0016491">
    <property type="term" value="F:oxidoreductase activity"/>
    <property type="evidence" value="ECO:0007669"/>
    <property type="project" value="UniProtKB-KW"/>
</dbReference>
<dbReference type="GO" id="GO:0010124">
    <property type="term" value="P:phenylacetate catabolic process"/>
    <property type="evidence" value="ECO:0007669"/>
    <property type="project" value="InterPro"/>
</dbReference>
<dbReference type="GO" id="GO:0051537">
    <property type="term" value="F:2 iron, 2 sulfur cluster binding"/>
    <property type="evidence" value="ECO:0007669"/>
    <property type="project" value="UniProtKB-KW"/>
</dbReference>
<evidence type="ECO:0000256" key="9">
    <source>
        <dbReference type="ARBA" id="ARBA00034078"/>
    </source>
</evidence>
<dbReference type="CDD" id="cd00207">
    <property type="entry name" value="fer2"/>
    <property type="match status" value="1"/>
</dbReference>
<accession>A0A2M9G2H9</accession>
<organism evidence="12 13">
    <name type="scientific">Minwuia thermotolerans</name>
    <dbReference type="NCBI Taxonomy" id="2056226"/>
    <lineage>
        <taxon>Bacteria</taxon>
        <taxon>Pseudomonadati</taxon>
        <taxon>Pseudomonadota</taxon>
        <taxon>Alphaproteobacteria</taxon>
        <taxon>Minwuiales</taxon>
        <taxon>Minwuiaceae</taxon>
        <taxon>Minwuia</taxon>
    </lineage>
</organism>
<dbReference type="OrthoDB" id="9796486at2"/>
<dbReference type="InterPro" id="IPR001433">
    <property type="entry name" value="OxRdtase_FAD/NAD-bd"/>
</dbReference>
<evidence type="ECO:0000259" key="10">
    <source>
        <dbReference type="PROSITE" id="PS51085"/>
    </source>
</evidence>
<dbReference type="SUPFAM" id="SSF52343">
    <property type="entry name" value="Ferredoxin reductase-like, C-terminal NADP-linked domain"/>
    <property type="match status" value="1"/>
</dbReference>
<comment type="cofactor">
    <cofactor evidence="1">
        <name>FAD</name>
        <dbReference type="ChEBI" id="CHEBI:57692"/>
    </cofactor>
</comment>
<keyword evidence="6" id="KW-0560">Oxidoreductase</keyword>
<evidence type="ECO:0000313" key="13">
    <source>
        <dbReference type="Proteomes" id="UP000229498"/>
    </source>
</evidence>
<sequence>MALFNSLKVADVRRETPDSVSIAFDVPEDLRSAFHHEAGQYLTLKADVDGREVRRSYSICSGPTESDIRVAIRRVEGGLFSTFANEDIGPGDAMEVMAPEGRFVLRPDPEREAHFVCFAAGSGITPILAIVKAVLFCEPKSSVTVVYGNRSAGTVIFREELEDLKNRFPARLSILHVLSREAQEAPLLSGRIDDAKLDMMLDRLIDTGGTEAFYLCGPQAMIETVSRALKNRGVERKRIRFELFTPAGDGNAKPKKTAAPGESLPTRHVGVVVDGHRMDFDMVDDGTSILDAALARQADLPFACKGGMCCTCRAKLVEGQVEMDKTYGLEPEEIEAGYVLTCQATPVSDRVVLDYDDRG</sequence>
<keyword evidence="8" id="KW-0411">Iron-sulfur</keyword>
<dbReference type="PRINTS" id="PR00371">
    <property type="entry name" value="FPNCR"/>
</dbReference>
<keyword evidence="2" id="KW-0285">Flavoprotein</keyword>
<comment type="caution">
    <text evidence="12">The sequence shown here is derived from an EMBL/GenBank/DDBJ whole genome shotgun (WGS) entry which is preliminary data.</text>
</comment>
<dbReference type="Pfam" id="PF00175">
    <property type="entry name" value="NAD_binding_1"/>
    <property type="match status" value="1"/>
</dbReference>
<dbReference type="InterPro" id="IPR039261">
    <property type="entry name" value="FNR_nucleotide-bd"/>
</dbReference>
<evidence type="ECO:0000256" key="8">
    <source>
        <dbReference type="ARBA" id="ARBA00023014"/>
    </source>
</evidence>
<keyword evidence="3" id="KW-0001">2Fe-2S</keyword>
<dbReference type="RefSeq" id="WP_109793177.1">
    <property type="nucleotide sequence ID" value="NZ_PHIG01000031.1"/>
</dbReference>
<keyword evidence="5" id="KW-0274">FAD</keyword>
<dbReference type="Gene3D" id="3.10.20.30">
    <property type="match status" value="1"/>
</dbReference>
<dbReference type="InterPro" id="IPR011884">
    <property type="entry name" value="PaaE"/>
</dbReference>
<dbReference type="CDD" id="cd06214">
    <property type="entry name" value="PA_degradation_oxidoreductase_like"/>
    <property type="match status" value="1"/>
</dbReference>
<dbReference type="Pfam" id="PF00111">
    <property type="entry name" value="Fer2"/>
    <property type="match status" value="1"/>
</dbReference>
<reference evidence="12 13" key="1">
    <citation type="submission" date="2017-11" db="EMBL/GenBank/DDBJ databases">
        <title>Draft genome sequence of Rhizobiales bacterium SY3-13.</title>
        <authorList>
            <person name="Sun C."/>
        </authorList>
    </citation>
    <scope>NUCLEOTIDE SEQUENCE [LARGE SCALE GENOMIC DNA]</scope>
    <source>
        <strain evidence="12 13">SY3-13</strain>
    </source>
</reference>
<feature type="domain" description="2Fe-2S ferredoxin-type" evidence="10">
    <location>
        <begin position="267"/>
        <end position="358"/>
    </location>
</feature>
<dbReference type="SUPFAM" id="SSF54292">
    <property type="entry name" value="2Fe-2S ferredoxin-like"/>
    <property type="match status" value="1"/>
</dbReference>
<evidence type="ECO:0000256" key="6">
    <source>
        <dbReference type="ARBA" id="ARBA00023002"/>
    </source>
</evidence>
<dbReference type="PROSITE" id="PS51384">
    <property type="entry name" value="FAD_FR"/>
    <property type="match status" value="1"/>
</dbReference>
<dbReference type="SUPFAM" id="SSF63380">
    <property type="entry name" value="Riboflavin synthase domain-like"/>
    <property type="match status" value="1"/>
</dbReference>
<evidence type="ECO:0000256" key="1">
    <source>
        <dbReference type="ARBA" id="ARBA00001974"/>
    </source>
</evidence>
<evidence type="ECO:0000256" key="3">
    <source>
        <dbReference type="ARBA" id="ARBA00022714"/>
    </source>
</evidence>
<protein>
    <submittedName>
        <fullName evidence="12">Phenylacetate-CoA oxygenase/reductase subunit PaaK</fullName>
    </submittedName>
</protein>
<dbReference type="Pfam" id="PF00970">
    <property type="entry name" value="FAD_binding_6"/>
    <property type="match status" value="1"/>
</dbReference>
<gene>
    <name evidence="12" type="primary">paaK</name>
    <name evidence="12" type="ORF">CVT23_08995</name>
</gene>
<dbReference type="Gene3D" id="3.40.50.80">
    <property type="entry name" value="Nucleotide-binding domain of ferredoxin-NADP reductase (FNR) module"/>
    <property type="match status" value="1"/>
</dbReference>
<dbReference type="AlphaFoldDB" id="A0A2M9G2H9"/>
<keyword evidence="4" id="KW-0479">Metal-binding</keyword>
<dbReference type="InterPro" id="IPR017927">
    <property type="entry name" value="FAD-bd_FR_type"/>
</dbReference>
<name>A0A2M9G2H9_9PROT</name>
<evidence type="ECO:0000256" key="2">
    <source>
        <dbReference type="ARBA" id="ARBA00022630"/>
    </source>
</evidence>
<dbReference type="PRINTS" id="PR00406">
    <property type="entry name" value="CYTB5RDTASE"/>
</dbReference>
<dbReference type="InterPro" id="IPR012675">
    <property type="entry name" value="Beta-grasp_dom_sf"/>
</dbReference>
<keyword evidence="7" id="KW-0408">Iron</keyword>
<evidence type="ECO:0000256" key="5">
    <source>
        <dbReference type="ARBA" id="ARBA00022827"/>
    </source>
</evidence>
<dbReference type="InterPro" id="IPR017938">
    <property type="entry name" value="Riboflavin_synthase-like_b-brl"/>
</dbReference>
<dbReference type="GO" id="GO:0046872">
    <property type="term" value="F:metal ion binding"/>
    <property type="evidence" value="ECO:0007669"/>
    <property type="project" value="UniProtKB-KW"/>
</dbReference>
<dbReference type="InterPro" id="IPR050415">
    <property type="entry name" value="MRET"/>
</dbReference>
<dbReference type="PANTHER" id="PTHR47354:SF8">
    <property type="entry name" value="1,2-PHENYLACETYL-COA EPOXIDASE, SUBUNIT E"/>
    <property type="match status" value="1"/>
</dbReference>
<evidence type="ECO:0000259" key="11">
    <source>
        <dbReference type="PROSITE" id="PS51384"/>
    </source>
</evidence>
<dbReference type="InterPro" id="IPR036010">
    <property type="entry name" value="2Fe-2S_ferredoxin-like_sf"/>
</dbReference>
<evidence type="ECO:0000256" key="7">
    <source>
        <dbReference type="ARBA" id="ARBA00023004"/>
    </source>
</evidence>
<dbReference type="EMBL" id="PHIG01000031">
    <property type="protein sequence ID" value="PJK29900.1"/>
    <property type="molecule type" value="Genomic_DNA"/>
</dbReference>
<dbReference type="PANTHER" id="PTHR47354">
    <property type="entry name" value="NADH OXIDOREDUCTASE HCR"/>
    <property type="match status" value="1"/>
</dbReference>
<dbReference type="InterPro" id="IPR001041">
    <property type="entry name" value="2Fe-2S_ferredoxin-type"/>
</dbReference>
<keyword evidence="13" id="KW-1185">Reference proteome</keyword>
<evidence type="ECO:0000313" key="12">
    <source>
        <dbReference type="EMBL" id="PJK29900.1"/>
    </source>
</evidence>
<dbReference type="Gene3D" id="2.40.30.10">
    <property type="entry name" value="Translation factors"/>
    <property type="match status" value="1"/>
</dbReference>
<dbReference type="InterPro" id="IPR001709">
    <property type="entry name" value="Flavoprot_Pyr_Nucl_cyt_Rdtase"/>
</dbReference>
<comment type="cofactor">
    <cofactor evidence="9">
        <name>[2Fe-2S] cluster</name>
        <dbReference type="ChEBI" id="CHEBI:190135"/>
    </cofactor>
</comment>